<evidence type="ECO:0000256" key="1">
    <source>
        <dbReference type="SAM" id="MobiDB-lite"/>
    </source>
</evidence>
<protein>
    <submittedName>
        <fullName evidence="2">Uncharacterized protein</fullName>
    </submittedName>
</protein>
<name>A0AAD6S436_9AGAR</name>
<reference evidence="2" key="1">
    <citation type="submission" date="2023-03" db="EMBL/GenBank/DDBJ databases">
        <title>Massive genome expansion in bonnet fungi (Mycena s.s.) driven by repeated elements and novel gene families across ecological guilds.</title>
        <authorList>
            <consortium name="Lawrence Berkeley National Laboratory"/>
            <person name="Harder C.B."/>
            <person name="Miyauchi S."/>
            <person name="Viragh M."/>
            <person name="Kuo A."/>
            <person name="Thoen E."/>
            <person name="Andreopoulos B."/>
            <person name="Lu D."/>
            <person name="Skrede I."/>
            <person name="Drula E."/>
            <person name="Henrissat B."/>
            <person name="Morin E."/>
            <person name="Kohler A."/>
            <person name="Barry K."/>
            <person name="LaButti K."/>
            <person name="Morin E."/>
            <person name="Salamov A."/>
            <person name="Lipzen A."/>
            <person name="Mereny Z."/>
            <person name="Hegedus B."/>
            <person name="Baldrian P."/>
            <person name="Stursova M."/>
            <person name="Weitz H."/>
            <person name="Taylor A."/>
            <person name="Grigoriev I.V."/>
            <person name="Nagy L.G."/>
            <person name="Martin F."/>
            <person name="Kauserud H."/>
        </authorList>
    </citation>
    <scope>NUCLEOTIDE SEQUENCE</scope>
    <source>
        <strain evidence="2">CBHHK200</strain>
    </source>
</reference>
<gene>
    <name evidence="2" type="ORF">C8F04DRAFT_1274447</name>
</gene>
<proteinExistence type="predicted"/>
<keyword evidence="3" id="KW-1185">Reference proteome</keyword>
<feature type="compositionally biased region" description="Polar residues" evidence="1">
    <location>
        <begin position="1"/>
        <end position="11"/>
    </location>
</feature>
<organism evidence="2 3">
    <name type="scientific">Mycena alexandri</name>
    <dbReference type="NCBI Taxonomy" id="1745969"/>
    <lineage>
        <taxon>Eukaryota</taxon>
        <taxon>Fungi</taxon>
        <taxon>Dikarya</taxon>
        <taxon>Basidiomycota</taxon>
        <taxon>Agaricomycotina</taxon>
        <taxon>Agaricomycetes</taxon>
        <taxon>Agaricomycetidae</taxon>
        <taxon>Agaricales</taxon>
        <taxon>Marasmiineae</taxon>
        <taxon>Mycenaceae</taxon>
        <taxon>Mycena</taxon>
    </lineage>
</organism>
<feature type="compositionally biased region" description="Polar residues" evidence="1">
    <location>
        <begin position="18"/>
        <end position="37"/>
    </location>
</feature>
<accession>A0AAD6S436</accession>
<feature type="compositionally biased region" description="Basic and acidic residues" evidence="1">
    <location>
        <begin position="126"/>
        <end position="151"/>
    </location>
</feature>
<feature type="region of interest" description="Disordered" evidence="1">
    <location>
        <begin position="1"/>
        <end position="156"/>
    </location>
</feature>
<feature type="compositionally biased region" description="Pro residues" evidence="1">
    <location>
        <begin position="57"/>
        <end position="78"/>
    </location>
</feature>
<evidence type="ECO:0000313" key="3">
    <source>
        <dbReference type="Proteomes" id="UP001218188"/>
    </source>
</evidence>
<dbReference type="EMBL" id="JARJCM010000249">
    <property type="protein sequence ID" value="KAJ7020836.1"/>
    <property type="molecule type" value="Genomic_DNA"/>
</dbReference>
<feature type="compositionally biased region" description="Basic and acidic residues" evidence="1">
    <location>
        <begin position="100"/>
        <end position="115"/>
    </location>
</feature>
<sequence>MASDASTTSSALPPRPSASWTPAPSNMHTLLSRSTVAPPSPRWGYTRARRGCAVAPPSSPPPNQDMPMPSPSPSPPRSSGPRAAPMWMRTDFPTSKRAHCKEAERRARSGAKHEGQAAAAPPHHTPSREVGSRARVFDPDSRDEENGHSIEQEPQALLFWAPRSSGDARRAYFSPVVDHCISLV</sequence>
<evidence type="ECO:0000313" key="2">
    <source>
        <dbReference type="EMBL" id="KAJ7020836.1"/>
    </source>
</evidence>
<dbReference type="AlphaFoldDB" id="A0AAD6S436"/>
<dbReference type="Proteomes" id="UP001218188">
    <property type="component" value="Unassembled WGS sequence"/>
</dbReference>
<comment type="caution">
    <text evidence="2">The sequence shown here is derived from an EMBL/GenBank/DDBJ whole genome shotgun (WGS) entry which is preliminary data.</text>
</comment>